<evidence type="ECO:0000313" key="2">
    <source>
        <dbReference type="Proteomes" id="UP001148629"/>
    </source>
</evidence>
<proteinExistence type="predicted"/>
<organism evidence="1 2">
    <name type="scientific">Fusarium decemcellulare</name>
    <dbReference type="NCBI Taxonomy" id="57161"/>
    <lineage>
        <taxon>Eukaryota</taxon>
        <taxon>Fungi</taxon>
        <taxon>Dikarya</taxon>
        <taxon>Ascomycota</taxon>
        <taxon>Pezizomycotina</taxon>
        <taxon>Sordariomycetes</taxon>
        <taxon>Hypocreomycetidae</taxon>
        <taxon>Hypocreales</taxon>
        <taxon>Nectriaceae</taxon>
        <taxon>Fusarium</taxon>
        <taxon>Fusarium decemcellulare species complex</taxon>
    </lineage>
</organism>
<evidence type="ECO:0000313" key="1">
    <source>
        <dbReference type="EMBL" id="KAJ3548984.1"/>
    </source>
</evidence>
<sequence>MVSSTTPDFSNHFSIANIPFGVASCTKHPNPAPVTRILNNVVFLDVLARRGMFDGIDGLLLSHFEQSTLNPFAALGRQTHRAVRERLQNIITTNQLPDESITPVTDVTMHLPVRIEDFVDFSCVMEHIMSGTEIMTGKRVAPPAFDYIPLGPLGQFRDKSESASRPVKFGPSCELDYELEVACVIGKPVPVGERVVARVADDHIFGVVLLNDWSARDLQELEMVPMGPQASKNFGTTVSPWIITLDALGPFPAEAPLPRYLPLSPYLVESPEATAYSVQLQAEYIPAVEPTGEETKPQVICKSRLEWMNWSFRQMVAQFAVAGGGLNAGDLLASGTVSGSTDDARGCLYELTWGWKHPLKLQDGSERTSLLDGDGIRITAWAGKPGEDAASSGVGFGECTAIILPATPLFY</sequence>
<reference evidence="1" key="1">
    <citation type="submission" date="2022-08" db="EMBL/GenBank/DDBJ databases">
        <title>Genome Sequence of Fusarium decemcellulare.</title>
        <authorList>
            <person name="Buettner E."/>
        </authorList>
    </citation>
    <scope>NUCLEOTIDE SEQUENCE</scope>
    <source>
        <strain evidence="1">Babe19</strain>
    </source>
</reference>
<keyword evidence="2" id="KW-1185">Reference proteome</keyword>
<accession>A0ACC1SZ59</accession>
<protein>
    <submittedName>
        <fullName evidence="1">Uncharacterized protein</fullName>
    </submittedName>
</protein>
<gene>
    <name evidence="1" type="ORF">NM208_g746</name>
</gene>
<comment type="caution">
    <text evidence="1">The sequence shown here is derived from an EMBL/GenBank/DDBJ whole genome shotgun (WGS) entry which is preliminary data.</text>
</comment>
<dbReference type="Proteomes" id="UP001148629">
    <property type="component" value="Unassembled WGS sequence"/>
</dbReference>
<name>A0ACC1SZ59_9HYPO</name>
<dbReference type="EMBL" id="JANRMS010000034">
    <property type="protein sequence ID" value="KAJ3548984.1"/>
    <property type="molecule type" value="Genomic_DNA"/>
</dbReference>